<keyword evidence="18 33" id="KW-0408">Iron</keyword>
<dbReference type="GO" id="GO:0001516">
    <property type="term" value="P:prostaglandin biosynthetic process"/>
    <property type="evidence" value="ECO:0007669"/>
    <property type="project" value="UniProtKB-KW"/>
</dbReference>
<evidence type="ECO:0000256" key="24">
    <source>
        <dbReference type="ARBA" id="ARBA00023239"/>
    </source>
</evidence>
<name>A0A814PVZ7_ADIRI</name>
<dbReference type="FunFam" id="1.10.630.10:FF:000182">
    <property type="entry name" value="Cytochrome P450 3A4"/>
    <property type="match status" value="1"/>
</dbReference>
<evidence type="ECO:0000256" key="23">
    <source>
        <dbReference type="ARBA" id="ARBA00023235"/>
    </source>
</evidence>
<dbReference type="OrthoDB" id="2789670at2759"/>
<comment type="subcellular location">
    <subcellularLocation>
        <location evidence="4">Endoplasmic reticulum membrane</location>
        <topology evidence="4">Multi-pass membrane protein</topology>
    </subcellularLocation>
</comment>
<keyword evidence="12" id="KW-0812">Transmembrane</keyword>
<dbReference type="AlphaFoldDB" id="A0A814PVZ7"/>
<dbReference type="GO" id="GO:0005506">
    <property type="term" value="F:iron ion binding"/>
    <property type="evidence" value="ECO:0007669"/>
    <property type="project" value="InterPro"/>
</dbReference>
<comment type="catalytic activity">
    <reaction evidence="26">
        <text>(15S)-hydroperoxy-(5Z,8Z,11Z,13E)-eicosatetraenoate + AH2 = (15S)-hydroxy-(5Z,8Z,11Z,13E)-eicosatetraenoate + A + H2O</text>
        <dbReference type="Rhea" id="RHEA:48856"/>
        <dbReference type="ChEBI" id="CHEBI:13193"/>
        <dbReference type="ChEBI" id="CHEBI:15377"/>
        <dbReference type="ChEBI" id="CHEBI:17499"/>
        <dbReference type="ChEBI" id="CHEBI:57409"/>
        <dbReference type="ChEBI" id="CHEBI:57446"/>
    </reaction>
    <physiologicalReaction direction="left-to-right" evidence="26">
        <dbReference type="Rhea" id="RHEA:48857"/>
    </physiologicalReaction>
</comment>
<dbReference type="SUPFAM" id="SSF48264">
    <property type="entry name" value="Cytochrome P450"/>
    <property type="match status" value="1"/>
</dbReference>
<dbReference type="InterPro" id="IPR036396">
    <property type="entry name" value="Cyt_P450_sf"/>
</dbReference>
<evidence type="ECO:0000256" key="10">
    <source>
        <dbReference type="ARBA" id="ARBA00022585"/>
    </source>
</evidence>
<dbReference type="EMBL" id="CAJNOJ010000042">
    <property type="protein sequence ID" value="CAF0935466.1"/>
    <property type="molecule type" value="Genomic_DNA"/>
</dbReference>
<evidence type="ECO:0000256" key="21">
    <source>
        <dbReference type="ARBA" id="ARBA00023136"/>
    </source>
</evidence>
<keyword evidence="15" id="KW-0276">Fatty acid metabolism</keyword>
<dbReference type="InterPro" id="IPR002401">
    <property type="entry name" value="Cyt_P450_E_grp-I"/>
</dbReference>
<keyword evidence="22" id="KW-0275">Fatty acid biosynthesis</keyword>
<accession>A0A814PVZ7</accession>
<proteinExistence type="inferred from homology"/>
<comment type="catalytic activity">
    <reaction evidence="1">
        <text>(15S)-hydroperoxy-(5Z,8Z,11Z,13E)-eicosatetraenoate = 15-oxo-(5Z,8Z,11Z,13E)-eicosatetraenoate + H2O</text>
        <dbReference type="Rhea" id="RHEA:48636"/>
        <dbReference type="ChEBI" id="CHEBI:15377"/>
        <dbReference type="ChEBI" id="CHEBI:57410"/>
        <dbReference type="ChEBI" id="CHEBI:57446"/>
    </reaction>
    <physiologicalReaction direction="left-to-right" evidence="1">
        <dbReference type="Rhea" id="RHEA:48637"/>
    </physiologicalReaction>
</comment>
<evidence type="ECO:0000256" key="28">
    <source>
        <dbReference type="ARBA" id="ARBA00036475"/>
    </source>
</evidence>
<comment type="catalytic activity">
    <reaction evidence="27">
        <text>prostaglandin H2 = (12S)-hydroxy-(5Z,8E,10E)-heptadecatrienoate + malonaldehyde</text>
        <dbReference type="Rhea" id="RHEA:48644"/>
        <dbReference type="ChEBI" id="CHEBI:57405"/>
        <dbReference type="ChEBI" id="CHEBI:90694"/>
        <dbReference type="ChEBI" id="CHEBI:566274"/>
    </reaction>
</comment>
<dbReference type="PROSITE" id="PS00086">
    <property type="entry name" value="CYTOCHROME_P450"/>
    <property type="match status" value="1"/>
</dbReference>
<evidence type="ECO:0000256" key="13">
    <source>
        <dbReference type="ARBA" id="ARBA00022723"/>
    </source>
</evidence>
<evidence type="ECO:0000313" key="37">
    <source>
        <dbReference type="Proteomes" id="UP000663828"/>
    </source>
</evidence>
<dbReference type="Proteomes" id="UP000663852">
    <property type="component" value="Unassembled WGS sequence"/>
</dbReference>
<comment type="cofactor">
    <cofactor evidence="3 33">
        <name>heme</name>
        <dbReference type="ChEBI" id="CHEBI:30413"/>
    </cofactor>
</comment>
<keyword evidence="19 34" id="KW-0503">Monooxygenase</keyword>
<evidence type="ECO:0000256" key="26">
    <source>
        <dbReference type="ARBA" id="ARBA00036380"/>
    </source>
</evidence>
<protein>
    <recommendedName>
        <fullName evidence="30">Thromboxane-A synthase</fullName>
        <ecNumber evidence="7">4.2.1.152</ecNumber>
        <ecNumber evidence="29">5.3.99.5</ecNumber>
    </recommendedName>
    <alternativeName>
        <fullName evidence="31">Cytochrome P450 5A1</fullName>
    </alternativeName>
    <alternativeName>
        <fullName evidence="25">Hydroperoxy icosatetraenoate dehydratase</fullName>
    </alternativeName>
</protein>
<evidence type="ECO:0000256" key="9">
    <source>
        <dbReference type="ARBA" id="ARBA00022516"/>
    </source>
</evidence>
<evidence type="ECO:0000256" key="22">
    <source>
        <dbReference type="ARBA" id="ARBA00023160"/>
    </source>
</evidence>
<dbReference type="GO" id="GO:0008395">
    <property type="term" value="F:steroid hydroxylase activity"/>
    <property type="evidence" value="ECO:0007669"/>
    <property type="project" value="TreeGrafter"/>
</dbReference>
<evidence type="ECO:0000256" key="6">
    <source>
        <dbReference type="ARBA" id="ARBA00011245"/>
    </source>
</evidence>
<evidence type="ECO:0000256" key="7">
    <source>
        <dbReference type="ARBA" id="ARBA00013084"/>
    </source>
</evidence>
<evidence type="ECO:0000256" key="5">
    <source>
        <dbReference type="ARBA" id="ARBA00010617"/>
    </source>
</evidence>
<evidence type="ECO:0000256" key="11">
    <source>
        <dbReference type="ARBA" id="ARBA00022617"/>
    </source>
</evidence>
<evidence type="ECO:0000256" key="17">
    <source>
        <dbReference type="ARBA" id="ARBA00023002"/>
    </source>
</evidence>
<dbReference type="PANTHER" id="PTHR24302:SF47">
    <property type="entry name" value="CYTOCHROME P450"/>
    <property type="match status" value="1"/>
</dbReference>
<evidence type="ECO:0000313" key="36">
    <source>
        <dbReference type="EMBL" id="CAF1111728.1"/>
    </source>
</evidence>
<dbReference type="GO" id="GO:0004796">
    <property type="term" value="F:thromboxane-A synthase activity"/>
    <property type="evidence" value="ECO:0007669"/>
    <property type="project" value="UniProtKB-EC"/>
</dbReference>
<evidence type="ECO:0000256" key="25">
    <source>
        <dbReference type="ARBA" id="ARBA00033404"/>
    </source>
</evidence>
<dbReference type="EMBL" id="CAJNOR010001273">
    <property type="protein sequence ID" value="CAF1111728.1"/>
    <property type="molecule type" value="Genomic_DNA"/>
</dbReference>
<evidence type="ECO:0000256" key="2">
    <source>
        <dbReference type="ARBA" id="ARBA00001719"/>
    </source>
</evidence>
<keyword evidence="11 33" id="KW-0349">Heme</keyword>
<dbReference type="Proteomes" id="UP000663828">
    <property type="component" value="Unassembled WGS sequence"/>
</dbReference>
<evidence type="ECO:0000256" key="18">
    <source>
        <dbReference type="ARBA" id="ARBA00023004"/>
    </source>
</evidence>
<dbReference type="InterPro" id="IPR001128">
    <property type="entry name" value="Cyt_P450"/>
</dbReference>
<dbReference type="GO" id="GO:0005789">
    <property type="term" value="C:endoplasmic reticulum membrane"/>
    <property type="evidence" value="ECO:0007669"/>
    <property type="project" value="UniProtKB-SubCell"/>
</dbReference>
<keyword evidence="9" id="KW-0444">Lipid biosynthesis</keyword>
<keyword evidence="10" id="KW-0643">Prostaglandin biosynthesis</keyword>
<keyword evidence="17 34" id="KW-0560">Oxidoreductase</keyword>
<keyword evidence="37" id="KW-1185">Reference proteome</keyword>
<keyword evidence="23" id="KW-0413">Isomerase</keyword>
<evidence type="ECO:0000256" key="4">
    <source>
        <dbReference type="ARBA" id="ARBA00004477"/>
    </source>
</evidence>
<sequence>MIITLCLGTCFLCILIIYLWSIQNSYNYFKSRHIPGPPHEFFFGHLRTIWSTKRYSKQIQEWTRKYGSIYGLYEGTRPLYIVSDVNFLQEVFIKQFSSFHSRRVLFLARMGIGTPENLFGSSGSTWRRQRLIVNPTFSLNKMKLMLPVVNECIEILMNKLAGLCETNEEFNIYDMFQRMTMDVIWRSGFGIESDMQNDIENIYLKKSAEVIEINYDKLFIVQLSNLMPFLKPLLKIIVRCHLKFVQTIRKKIPLINRFMEELAPFWIINQAQEIVNYRQSNSNEQKRIDLLQMMMDAKISNEKDKIENMDEEIEQKKLYPHEVVGNILIFMIAGYETTSTTLAYCTYVLATRPDLQEKLFNEINEHQNAKEYEDDYDLVTNISYIDLFIREVLRVFPIIIQSTSRECNKTTTICGHQIDEGSVIQADILTIHFDPDIWGPEDPNEFIPERHLTKRHPVSWMAFGVGPRNCVGMRFAIMELKMCLTRLLTEFEILPGENLEKYFKLTELTVINPEAVFIRLKRRDN</sequence>
<dbReference type="PRINTS" id="PR00385">
    <property type="entry name" value="P450"/>
</dbReference>
<dbReference type="InterPro" id="IPR050705">
    <property type="entry name" value="Cytochrome_P450_3A"/>
</dbReference>
<evidence type="ECO:0000256" key="19">
    <source>
        <dbReference type="ARBA" id="ARBA00023033"/>
    </source>
</evidence>
<dbReference type="PANTHER" id="PTHR24302">
    <property type="entry name" value="CYTOCHROME P450 FAMILY 3"/>
    <property type="match status" value="1"/>
</dbReference>
<keyword evidence="16" id="KW-1133">Transmembrane helix</keyword>
<evidence type="ECO:0000256" key="12">
    <source>
        <dbReference type="ARBA" id="ARBA00022692"/>
    </source>
</evidence>
<reference evidence="36" key="1">
    <citation type="submission" date="2021-02" db="EMBL/GenBank/DDBJ databases">
        <authorList>
            <person name="Nowell W R."/>
        </authorList>
    </citation>
    <scope>NUCLEOTIDE SEQUENCE</scope>
</reference>
<evidence type="ECO:0000256" key="32">
    <source>
        <dbReference type="ARBA" id="ARBA00054825"/>
    </source>
</evidence>
<comment type="similarity">
    <text evidence="5 34">Belongs to the cytochrome P450 family.</text>
</comment>
<keyword evidence="13 33" id="KW-0479">Metal-binding</keyword>
<evidence type="ECO:0000256" key="31">
    <source>
        <dbReference type="ARBA" id="ARBA00042726"/>
    </source>
</evidence>
<dbReference type="Gene3D" id="1.10.630.10">
    <property type="entry name" value="Cytochrome P450"/>
    <property type="match status" value="1"/>
</dbReference>
<evidence type="ECO:0000313" key="35">
    <source>
        <dbReference type="EMBL" id="CAF0935466.1"/>
    </source>
</evidence>
<comment type="function">
    <text evidence="32">Catalyzes the conversion of prostaglandin H2 (PGH2) to thromboxane A2 (TXA2), a potent inducer of blood vessel constriction and platelet aggregation. Also cleaves PGH2 to 12-hydroxy-heptadecatrienoicacid (12-HHT) and malondialdehyde, which is known to act as a mediator of DNA damage. 12-HHT and malondialdehyde are formed stoichiometrically in the same amounts as TXA2. Additionally, displays dehydratase activity, toward (15S)-hydroperoxy-(5Z,8Z,11Z,13E)-eicosatetraenoate (15(S)-HPETE) producing 15-KETE and 15-HETE.</text>
</comment>
<feature type="binding site" description="axial binding residue" evidence="33">
    <location>
        <position position="470"/>
    </location>
    <ligand>
        <name>heme</name>
        <dbReference type="ChEBI" id="CHEBI:30413"/>
    </ligand>
    <ligandPart>
        <name>Fe</name>
        <dbReference type="ChEBI" id="CHEBI:18248"/>
    </ligandPart>
</feature>
<dbReference type="EC" id="5.3.99.5" evidence="29"/>
<dbReference type="GO" id="GO:0106256">
    <property type="term" value="F:hydroperoxy icosatetraenoate dehydratase activity"/>
    <property type="evidence" value="ECO:0007669"/>
    <property type="project" value="UniProtKB-EC"/>
</dbReference>
<comment type="subunit">
    <text evidence="6">Monomer.</text>
</comment>
<keyword evidence="8" id="KW-0644">Prostaglandin metabolism</keyword>
<dbReference type="Pfam" id="PF00067">
    <property type="entry name" value="p450"/>
    <property type="match status" value="1"/>
</dbReference>
<comment type="caution">
    <text evidence="36">The sequence shown here is derived from an EMBL/GenBank/DDBJ whole genome shotgun (WGS) entry which is preliminary data.</text>
</comment>
<comment type="catalytic activity">
    <reaction evidence="28">
        <text>prostaglandin H2 = thromboxane A2</text>
        <dbReference type="Rhea" id="RHEA:17137"/>
        <dbReference type="ChEBI" id="CHEBI:57405"/>
        <dbReference type="ChEBI" id="CHEBI:57445"/>
        <dbReference type="EC" id="5.3.99.5"/>
    </reaction>
    <physiologicalReaction direction="left-to-right" evidence="28">
        <dbReference type="Rhea" id="RHEA:17138"/>
    </physiologicalReaction>
</comment>
<evidence type="ECO:0000256" key="14">
    <source>
        <dbReference type="ARBA" id="ARBA00022824"/>
    </source>
</evidence>
<keyword evidence="21" id="KW-0472">Membrane</keyword>
<evidence type="ECO:0000256" key="1">
    <source>
        <dbReference type="ARBA" id="ARBA00001143"/>
    </source>
</evidence>
<evidence type="ECO:0000256" key="20">
    <source>
        <dbReference type="ARBA" id="ARBA00023098"/>
    </source>
</evidence>
<keyword evidence="24" id="KW-0456">Lyase</keyword>
<evidence type="ECO:0000256" key="34">
    <source>
        <dbReference type="RuleBase" id="RU000461"/>
    </source>
</evidence>
<evidence type="ECO:0000256" key="3">
    <source>
        <dbReference type="ARBA" id="ARBA00001971"/>
    </source>
</evidence>
<evidence type="ECO:0000256" key="29">
    <source>
        <dbReference type="ARBA" id="ARBA00038872"/>
    </source>
</evidence>
<evidence type="ECO:0000256" key="33">
    <source>
        <dbReference type="PIRSR" id="PIRSR602401-1"/>
    </source>
</evidence>
<evidence type="ECO:0000256" key="16">
    <source>
        <dbReference type="ARBA" id="ARBA00022989"/>
    </source>
</evidence>
<evidence type="ECO:0000256" key="27">
    <source>
        <dbReference type="ARBA" id="ARBA00036424"/>
    </source>
</evidence>
<evidence type="ECO:0000256" key="8">
    <source>
        <dbReference type="ARBA" id="ARBA00022501"/>
    </source>
</evidence>
<keyword evidence="14" id="KW-0256">Endoplasmic reticulum</keyword>
<gene>
    <name evidence="35" type="ORF">EDS130_LOCUS11528</name>
    <name evidence="36" type="ORF">XAT740_LOCUS18896</name>
</gene>
<evidence type="ECO:0000256" key="30">
    <source>
        <dbReference type="ARBA" id="ARBA00040834"/>
    </source>
</evidence>
<comment type="catalytic activity">
    <reaction evidence="2">
        <text>a hydroperoxyeicosatetraenoate = an oxoeicosatetraenoate + H2O</text>
        <dbReference type="Rhea" id="RHEA:55556"/>
        <dbReference type="ChEBI" id="CHEBI:15377"/>
        <dbReference type="ChEBI" id="CHEBI:59720"/>
        <dbReference type="ChEBI" id="CHEBI:131859"/>
        <dbReference type="EC" id="4.2.1.152"/>
    </reaction>
    <physiologicalReaction direction="left-to-right" evidence="2">
        <dbReference type="Rhea" id="RHEA:55557"/>
    </physiologicalReaction>
</comment>
<keyword evidence="20" id="KW-0443">Lipid metabolism</keyword>
<dbReference type="GO" id="GO:0016705">
    <property type="term" value="F:oxidoreductase activity, acting on paired donors, with incorporation or reduction of molecular oxygen"/>
    <property type="evidence" value="ECO:0007669"/>
    <property type="project" value="InterPro"/>
</dbReference>
<dbReference type="InterPro" id="IPR017972">
    <property type="entry name" value="Cyt_P450_CS"/>
</dbReference>
<dbReference type="GO" id="GO:0020037">
    <property type="term" value="F:heme binding"/>
    <property type="evidence" value="ECO:0007669"/>
    <property type="project" value="InterPro"/>
</dbReference>
<dbReference type="PRINTS" id="PR00463">
    <property type="entry name" value="EP450I"/>
</dbReference>
<dbReference type="EC" id="4.2.1.152" evidence="7"/>
<evidence type="ECO:0000256" key="15">
    <source>
        <dbReference type="ARBA" id="ARBA00022832"/>
    </source>
</evidence>
<organism evidence="36 37">
    <name type="scientific">Adineta ricciae</name>
    <name type="common">Rotifer</name>
    <dbReference type="NCBI Taxonomy" id="249248"/>
    <lineage>
        <taxon>Eukaryota</taxon>
        <taxon>Metazoa</taxon>
        <taxon>Spiralia</taxon>
        <taxon>Gnathifera</taxon>
        <taxon>Rotifera</taxon>
        <taxon>Eurotatoria</taxon>
        <taxon>Bdelloidea</taxon>
        <taxon>Adinetida</taxon>
        <taxon>Adinetidae</taxon>
        <taxon>Adineta</taxon>
    </lineage>
</organism>